<dbReference type="EMBL" id="BRYB01001599">
    <property type="protein sequence ID" value="GMI29406.1"/>
    <property type="molecule type" value="Genomic_DNA"/>
</dbReference>
<accession>A0ABQ6MMT4</accession>
<protein>
    <submittedName>
        <fullName evidence="2">Uncharacterized protein</fullName>
    </submittedName>
</protein>
<sequence>MARYTLKVDSLNENLPSCVLPNTPYTVPFILLGPKSVVIDPNSPSSLPLKVAEELKRLRLTCTPHGSNKTNVSAVVSWKDPQRILQGFTVTFPTAASGTYVLSLSYEGAAFNEVNATDTLPLVTVEVVPLCLHIMEYDNRGVELEPEPGAESGLTWYKDEKGREHNYIEVRVSMSDCRRRLAPTASEATDFESQFDLTLCYCKEETVWLTKGDRNRSKAVNQKTATKAPPQSPRPGCCVRSLYMTEVNDQAIMHIVGTGHNSSSNEYWFRFRVEEVSKNHQSNYFRVQVSAKPGSAMAKTRVGSGLTRRVFVKSKRSQSKAGADSGEGSRKRSRSDQMGGQSPGGPLRVDADTSALDMCNLRSLLKSVISVKTWSVGAATALYSHSQDPAANSLLGQYKQQQVELSNMELLLREMLGPNIVNLGAFSAAALPPQQLPPAGAAPPAVLAPPHRPPLSTSSSYMAEQPPPAPELPSPSYPMMQGLQTQSSLMLPPAPNYERGTSSANYPPNPQLKDQQSMLSLSCLDGATDGPVDLAGVAQNLAAMHDPNSEALPPTNPGLQHKVSSHYIGPGKDCNRKLETSSVSATLEQFASTELALGYTSATSLPLARATDAQRNVHYIMAKLWCGDEAEGGRANAYGFPAFDAGMNVLGFYREVYDTDDTFPQGASVEEKNAIGVFIPITADVAELGGKQRTDMREKLGKEIAAKSQSVHEIVGGGGADELKKLIEEGFTYAWTKVMNTESHSNNTSFMDKFW</sequence>
<evidence type="ECO:0000313" key="3">
    <source>
        <dbReference type="Proteomes" id="UP001165060"/>
    </source>
</evidence>
<feature type="region of interest" description="Disordered" evidence="1">
    <location>
        <begin position="214"/>
        <end position="234"/>
    </location>
</feature>
<feature type="region of interest" description="Disordered" evidence="1">
    <location>
        <begin position="440"/>
        <end position="514"/>
    </location>
</feature>
<organism evidence="2 3">
    <name type="scientific">Tetraparma gracilis</name>
    <dbReference type="NCBI Taxonomy" id="2962635"/>
    <lineage>
        <taxon>Eukaryota</taxon>
        <taxon>Sar</taxon>
        <taxon>Stramenopiles</taxon>
        <taxon>Ochrophyta</taxon>
        <taxon>Bolidophyceae</taxon>
        <taxon>Parmales</taxon>
        <taxon>Triparmaceae</taxon>
        <taxon>Tetraparma</taxon>
    </lineage>
</organism>
<gene>
    <name evidence="2" type="ORF">TeGR_g9407</name>
</gene>
<dbReference type="Proteomes" id="UP001165060">
    <property type="component" value="Unassembled WGS sequence"/>
</dbReference>
<evidence type="ECO:0000256" key="1">
    <source>
        <dbReference type="SAM" id="MobiDB-lite"/>
    </source>
</evidence>
<proteinExistence type="predicted"/>
<keyword evidence="3" id="KW-1185">Reference proteome</keyword>
<evidence type="ECO:0000313" key="2">
    <source>
        <dbReference type="EMBL" id="GMI29406.1"/>
    </source>
</evidence>
<reference evidence="2 3" key="1">
    <citation type="journal article" date="2023" name="Commun. Biol.">
        <title>Genome analysis of Parmales, the sister group of diatoms, reveals the evolutionary specialization of diatoms from phago-mixotrophs to photoautotrophs.</title>
        <authorList>
            <person name="Ban H."/>
            <person name="Sato S."/>
            <person name="Yoshikawa S."/>
            <person name="Yamada K."/>
            <person name="Nakamura Y."/>
            <person name="Ichinomiya M."/>
            <person name="Sato N."/>
            <person name="Blanc-Mathieu R."/>
            <person name="Endo H."/>
            <person name="Kuwata A."/>
            <person name="Ogata H."/>
        </authorList>
    </citation>
    <scope>NUCLEOTIDE SEQUENCE [LARGE SCALE GENOMIC DNA]</scope>
</reference>
<comment type="caution">
    <text evidence="2">The sequence shown here is derived from an EMBL/GenBank/DDBJ whole genome shotgun (WGS) entry which is preliminary data.</text>
</comment>
<feature type="region of interest" description="Disordered" evidence="1">
    <location>
        <begin position="307"/>
        <end position="351"/>
    </location>
</feature>
<feature type="compositionally biased region" description="Pro residues" evidence="1">
    <location>
        <begin position="465"/>
        <end position="476"/>
    </location>
</feature>
<name>A0ABQ6MMT4_9STRA</name>
<feature type="compositionally biased region" description="Polar residues" evidence="1">
    <location>
        <begin position="499"/>
        <end position="514"/>
    </location>
</feature>